<name>A0A0D2YHY7_FUSOF</name>
<dbReference type="Proteomes" id="UP000002489">
    <property type="component" value="Unassembled WGS sequence"/>
</dbReference>
<evidence type="ECO:0000313" key="2">
    <source>
        <dbReference type="Proteomes" id="UP000002489"/>
    </source>
</evidence>
<sequence>MVTIIGFMPSRSDKTLDFSEDYYFAVETSIYNTLKATLVAFSVTCFLETTKHWQKVKIPQSGAFLSITAKVAGHTTDTNQLALCVLDLAYLPRLAAVPTATPTPSSTLTSKQSAH</sequence>
<dbReference type="VEuPathDB" id="FungiDB:FOXG_15933"/>
<dbReference type="AlphaFoldDB" id="A0A0D2YHY7"/>
<reference evidence="2" key="1">
    <citation type="journal article" date="2012" name="Mol. Plant Microbe Interact.">
        <title>A highly conserved effector in Fusarium oxysporum is required for full virulence on Arabidopsis.</title>
        <authorList>
            <person name="Thatcher L.F."/>
            <person name="Gardiner D.M."/>
            <person name="Kazan K."/>
            <person name="Manners J."/>
        </authorList>
    </citation>
    <scope>NUCLEOTIDE SEQUENCE [LARGE SCALE GENOMIC DNA]</scope>
    <source>
        <strain evidence="2">Fo5176</strain>
    </source>
</reference>
<accession>A0A0D2YHY7</accession>
<protein>
    <submittedName>
        <fullName evidence="1">Uncharacterized protein</fullName>
    </submittedName>
</protein>
<reference evidence="1" key="2">
    <citation type="submission" date="2025-08" db="UniProtKB">
        <authorList>
            <consortium name="EnsemblFungi"/>
        </authorList>
    </citation>
    <scope>IDENTIFICATION</scope>
    <source>
        <strain evidence="1">4287 / CBS 123668 / FGSC 9935 / NRRL 34936</strain>
    </source>
</reference>
<gene>
    <name evidence="1" type="primary">28956923</name>
</gene>
<dbReference type="EnsemblFungi" id="FOXG_15933T0">
    <property type="protein sequence ID" value="FOXG_15933P0"/>
    <property type="gene ID" value="FOXG_15933"/>
</dbReference>
<evidence type="ECO:0000313" key="1">
    <source>
        <dbReference type="EnsemblFungi" id="FOXG_15933P0"/>
    </source>
</evidence>
<proteinExistence type="predicted"/>
<organism evidence="1 2">
    <name type="scientific">Fusarium oxysporum (strain Fo5176)</name>
    <name type="common">Fusarium vascular wilt</name>
    <dbReference type="NCBI Taxonomy" id="660025"/>
    <lineage>
        <taxon>Eukaryota</taxon>
        <taxon>Fungi</taxon>
        <taxon>Dikarya</taxon>
        <taxon>Ascomycota</taxon>
        <taxon>Pezizomycotina</taxon>
        <taxon>Sordariomycetes</taxon>
        <taxon>Hypocreomycetidae</taxon>
        <taxon>Hypocreales</taxon>
        <taxon>Nectriaceae</taxon>
        <taxon>Fusarium</taxon>
        <taxon>Fusarium oxysporum species complex</taxon>
    </lineage>
</organism>